<protein>
    <submittedName>
        <fullName evidence="2">Uncharacterized protein</fullName>
    </submittedName>
</protein>
<organism evidence="2 3">
    <name type="scientific">Panicum miliaceum</name>
    <name type="common">Proso millet</name>
    <name type="synonym">Broomcorn millet</name>
    <dbReference type="NCBI Taxonomy" id="4540"/>
    <lineage>
        <taxon>Eukaryota</taxon>
        <taxon>Viridiplantae</taxon>
        <taxon>Streptophyta</taxon>
        <taxon>Embryophyta</taxon>
        <taxon>Tracheophyta</taxon>
        <taxon>Spermatophyta</taxon>
        <taxon>Magnoliopsida</taxon>
        <taxon>Liliopsida</taxon>
        <taxon>Poales</taxon>
        <taxon>Poaceae</taxon>
        <taxon>PACMAD clade</taxon>
        <taxon>Panicoideae</taxon>
        <taxon>Panicodae</taxon>
        <taxon>Paniceae</taxon>
        <taxon>Panicinae</taxon>
        <taxon>Panicum</taxon>
        <taxon>Panicum sect. Panicum</taxon>
    </lineage>
</organism>
<accession>A0A3L6QZ17</accession>
<proteinExistence type="predicted"/>
<dbReference type="Proteomes" id="UP000275267">
    <property type="component" value="Unassembled WGS sequence"/>
</dbReference>
<name>A0A3L6QZ17_PANMI</name>
<reference evidence="3" key="1">
    <citation type="journal article" date="2019" name="Nat. Commun.">
        <title>The genome of broomcorn millet.</title>
        <authorList>
            <person name="Zou C."/>
            <person name="Miki D."/>
            <person name="Li D."/>
            <person name="Tang Q."/>
            <person name="Xiao L."/>
            <person name="Rajput S."/>
            <person name="Deng P."/>
            <person name="Jia W."/>
            <person name="Huang R."/>
            <person name="Zhang M."/>
            <person name="Sun Y."/>
            <person name="Hu J."/>
            <person name="Fu X."/>
            <person name="Schnable P.S."/>
            <person name="Li F."/>
            <person name="Zhang H."/>
            <person name="Feng B."/>
            <person name="Zhu X."/>
            <person name="Liu R."/>
            <person name="Schnable J.C."/>
            <person name="Zhu J.-K."/>
            <person name="Zhang H."/>
        </authorList>
    </citation>
    <scope>NUCLEOTIDE SEQUENCE [LARGE SCALE GENOMIC DNA]</scope>
</reference>
<evidence type="ECO:0000313" key="2">
    <source>
        <dbReference type="EMBL" id="RLM92301.1"/>
    </source>
</evidence>
<feature type="region of interest" description="Disordered" evidence="1">
    <location>
        <begin position="30"/>
        <end position="56"/>
    </location>
</feature>
<evidence type="ECO:0000313" key="3">
    <source>
        <dbReference type="Proteomes" id="UP000275267"/>
    </source>
</evidence>
<feature type="compositionally biased region" description="Basic and acidic residues" evidence="1">
    <location>
        <begin position="35"/>
        <end position="49"/>
    </location>
</feature>
<dbReference type="AlphaFoldDB" id="A0A3L6QZ17"/>
<keyword evidence="3" id="KW-1185">Reference proteome</keyword>
<sequence>MMLLDPMMPIPNQIDVIWGLIDRLAWAHGTEGEGQPDRHASSRRWERGGARSTNDCADGAAAELRAGRRVVENGWIYTD</sequence>
<dbReference type="EMBL" id="PQIB02000010">
    <property type="protein sequence ID" value="RLM92301.1"/>
    <property type="molecule type" value="Genomic_DNA"/>
</dbReference>
<evidence type="ECO:0000256" key="1">
    <source>
        <dbReference type="SAM" id="MobiDB-lite"/>
    </source>
</evidence>
<comment type="caution">
    <text evidence="2">The sequence shown here is derived from an EMBL/GenBank/DDBJ whole genome shotgun (WGS) entry which is preliminary data.</text>
</comment>
<gene>
    <name evidence="2" type="ORF">C2845_PM08G06320</name>
</gene>